<feature type="region of interest" description="Disordered" evidence="1">
    <location>
        <begin position="160"/>
        <end position="182"/>
    </location>
</feature>
<accession>A0A2I0M873</accession>
<name>A0A2I0M873_COLLI</name>
<feature type="region of interest" description="Disordered" evidence="1">
    <location>
        <begin position="196"/>
        <end position="230"/>
    </location>
</feature>
<proteinExistence type="predicted"/>
<dbReference type="PANTHER" id="PTHR17384:SF7">
    <property type="entry name" value="P-SELECTIN GLYCOPROTEIN LIGAND 1"/>
    <property type="match status" value="1"/>
</dbReference>
<dbReference type="InterPro" id="IPR026195">
    <property type="entry name" value="PSGL-1"/>
</dbReference>
<feature type="compositionally biased region" description="Basic and acidic residues" evidence="1">
    <location>
        <begin position="55"/>
        <end position="69"/>
    </location>
</feature>
<keyword evidence="4" id="KW-1185">Reference proteome</keyword>
<sequence>MLPQMVISVLIRAMVLGQAVLVLLALSSLWVCGAEPPPGPPQGLQWVWGVARQERAEPPRLSRSRRDDGGQQPDTTTPGHEPPATAMPKNIETDSLEPDLLLGSVPPPSTNASLHQAPAVTTTTDPLDETDSPEPDLLLRSAPAPSTNASLHWAHVVPSTADPLDETDSPEPDLMLSSAPAPSTHTSLYRALMVPTTSDPQDETDSPDPDLLPGSKAKAPSGPTHSAPWDMEPWEPNRVVGKCLLAILLLGLMVCISSLLPDGEAAANGPRPGPARRPKLLLDGDGDNLTLSSFLPEHT</sequence>
<organism evidence="3 4">
    <name type="scientific">Columba livia</name>
    <name type="common">Rock dove</name>
    <dbReference type="NCBI Taxonomy" id="8932"/>
    <lineage>
        <taxon>Eukaryota</taxon>
        <taxon>Metazoa</taxon>
        <taxon>Chordata</taxon>
        <taxon>Craniata</taxon>
        <taxon>Vertebrata</taxon>
        <taxon>Euteleostomi</taxon>
        <taxon>Archelosauria</taxon>
        <taxon>Archosauria</taxon>
        <taxon>Dinosauria</taxon>
        <taxon>Saurischia</taxon>
        <taxon>Theropoda</taxon>
        <taxon>Coelurosauria</taxon>
        <taxon>Aves</taxon>
        <taxon>Neognathae</taxon>
        <taxon>Neoaves</taxon>
        <taxon>Columbimorphae</taxon>
        <taxon>Columbiformes</taxon>
        <taxon>Columbidae</taxon>
        <taxon>Columba</taxon>
    </lineage>
</organism>
<dbReference type="AlphaFoldDB" id="A0A2I0M873"/>
<dbReference type="GO" id="GO:0016301">
    <property type="term" value="F:kinase activity"/>
    <property type="evidence" value="ECO:0007669"/>
    <property type="project" value="UniProtKB-KW"/>
</dbReference>
<feature type="compositionally biased region" description="Polar residues" evidence="1">
    <location>
        <begin position="110"/>
        <end position="125"/>
    </location>
</feature>
<feature type="region of interest" description="Disordered" evidence="1">
    <location>
        <begin position="263"/>
        <end position="299"/>
    </location>
</feature>
<dbReference type="Proteomes" id="UP000053872">
    <property type="component" value="Unassembled WGS sequence"/>
</dbReference>
<keyword evidence="3" id="KW-0675">Receptor</keyword>
<dbReference type="EMBL" id="AKCR02000030">
    <property type="protein sequence ID" value="PKK25875.1"/>
    <property type="molecule type" value="Genomic_DNA"/>
</dbReference>
<dbReference type="InParanoid" id="A0A2I0M873"/>
<keyword evidence="3" id="KW-0808">Transferase</keyword>
<feature type="signal peptide" evidence="2">
    <location>
        <begin position="1"/>
        <end position="34"/>
    </location>
</feature>
<dbReference type="GO" id="GO:0050901">
    <property type="term" value="P:leukocyte tethering or rolling"/>
    <property type="evidence" value="ECO:0007669"/>
    <property type="project" value="TreeGrafter"/>
</dbReference>
<evidence type="ECO:0000256" key="2">
    <source>
        <dbReference type="SAM" id="SignalP"/>
    </source>
</evidence>
<gene>
    <name evidence="3" type="ORF">A306_00005341</name>
</gene>
<comment type="caution">
    <text evidence="3">The sequence shown here is derived from an EMBL/GenBank/DDBJ whole genome shotgun (WGS) entry which is preliminary data.</text>
</comment>
<evidence type="ECO:0000313" key="3">
    <source>
        <dbReference type="EMBL" id="PKK25875.1"/>
    </source>
</evidence>
<dbReference type="PANTHER" id="PTHR17384">
    <property type="entry name" value="P-SELECTIN GLYCOPROTEIN LIGAND-1"/>
    <property type="match status" value="1"/>
</dbReference>
<dbReference type="GO" id="GO:0005886">
    <property type="term" value="C:plasma membrane"/>
    <property type="evidence" value="ECO:0007669"/>
    <property type="project" value="TreeGrafter"/>
</dbReference>
<dbReference type="STRING" id="8932.A0A2I0M873"/>
<keyword evidence="3" id="KW-0418">Kinase</keyword>
<keyword evidence="2" id="KW-0732">Signal</keyword>
<feature type="chain" id="PRO_5014122341" evidence="2">
    <location>
        <begin position="35"/>
        <end position="299"/>
    </location>
</feature>
<reference evidence="3 4" key="1">
    <citation type="journal article" date="2013" name="Science">
        <title>Genomic diversity and evolution of the head crest in the rock pigeon.</title>
        <authorList>
            <person name="Shapiro M.D."/>
            <person name="Kronenberg Z."/>
            <person name="Li C."/>
            <person name="Domyan E.T."/>
            <person name="Pan H."/>
            <person name="Campbell M."/>
            <person name="Tan H."/>
            <person name="Huff C.D."/>
            <person name="Hu H."/>
            <person name="Vickrey A.I."/>
            <person name="Nielsen S.C."/>
            <person name="Stringham S.A."/>
            <person name="Hu H."/>
            <person name="Willerslev E."/>
            <person name="Gilbert M.T."/>
            <person name="Yandell M."/>
            <person name="Zhang G."/>
            <person name="Wang J."/>
        </authorList>
    </citation>
    <scope>NUCLEOTIDE SEQUENCE [LARGE SCALE GENOMIC DNA]</scope>
    <source>
        <tissue evidence="3">Blood</tissue>
    </source>
</reference>
<feature type="region of interest" description="Disordered" evidence="1">
    <location>
        <begin position="55"/>
        <end position="144"/>
    </location>
</feature>
<evidence type="ECO:0000256" key="1">
    <source>
        <dbReference type="SAM" id="MobiDB-lite"/>
    </source>
</evidence>
<protein>
    <submittedName>
        <fullName evidence="3">Proline-rich receptor-like protein kinase PERK8</fullName>
    </submittedName>
</protein>
<evidence type="ECO:0000313" key="4">
    <source>
        <dbReference type="Proteomes" id="UP000053872"/>
    </source>
</evidence>